<keyword evidence="1" id="KW-0150">Chloroplast</keyword>
<dbReference type="GeneID" id="33361112"/>
<dbReference type="InterPro" id="IPR010035">
    <property type="entry name" value="Thi_S"/>
</dbReference>
<dbReference type="EMBL" id="MF101448">
    <property type="protein sequence ID" value="ARW67750.1"/>
    <property type="molecule type" value="Genomic_DNA"/>
</dbReference>
<dbReference type="InterPro" id="IPR016155">
    <property type="entry name" value="Mopterin_synth/thiamin_S_b"/>
</dbReference>
<proteinExistence type="predicted"/>
<reference evidence="1" key="1">
    <citation type="journal article" date="2017" name="J. Phycol.">
        <title>Analysis of chloroplast genomes and a supermatrix inform reclassification of the Rhodomelaceae (Rhodophyta).</title>
        <authorList>
            <person name="Diaz-Tapia P."/>
            <person name="Maggs C.A."/>
            <person name="West J.A."/>
            <person name="Verbruggen H."/>
        </authorList>
    </citation>
    <scope>NUCLEOTIDE SEQUENCE</scope>
    <source>
        <strain evidence="1">PD1509</strain>
    </source>
</reference>
<gene>
    <name evidence="1" type="primary">thiS</name>
</gene>
<dbReference type="CDD" id="cd00565">
    <property type="entry name" value="Ubl_ThiS"/>
    <property type="match status" value="1"/>
</dbReference>
<evidence type="ECO:0000313" key="1">
    <source>
        <dbReference type="EMBL" id="ARW67750.1"/>
    </source>
</evidence>
<dbReference type="SUPFAM" id="SSF54285">
    <property type="entry name" value="MoaD/ThiS"/>
    <property type="match status" value="1"/>
</dbReference>
<geneLocation type="chloroplast" evidence="1"/>
<dbReference type="AlphaFoldDB" id="A0A1Z1MNT4"/>
<keyword evidence="1" id="KW-0934">Plastid</keyword>
<dbReference type="InterPro" id="IPR012675">
    <property type="entry name" value="Beta-grasp_dom_sf"/>
</dbReference>
<accession>A0A1Z1MNT4</accession>
<organism evidence="1">
    <name type="scientific">Lophocladia kuetzingii</name>
    <dbReference type="NCBI Taxonomy" id="675577"/>
    <lineage>
        <taxon>Eukaryota</taxon>
        <taxon>Rhodophyta</taxon>
        <taxon>Florideophyceae</taxon>
        <taxon>Rhodymeniophycidae</taxon>
        <taxon>Ceramiales</taxon>
        <taxon>Rhodomelaceae</taxon>
        <taxon>Lophothalieae</taxon>
        <taxon>Lophocladia</taxon>
    </lineage>
</organism>
<dbReference type="PANTHER" id="PTHR34472:SF1">
    <property type="entry name" value="SULFUR CARRIER PROTEIN THIS"/>
    <property type="match status" value="1"/>
</dbReference>
<protein>
    <submittedName>
        <fullName evidence="1">Thiamin biosynthesis protein S</fullName>
    </submittedName>
</protein>
<name>A0A1Z1MNT4_9FLOR</name>
<dbReference type="Gene3D" id="3.10.20.30">
    <property type="match status" value="1"/>
</dbReference>
<sequence>MENYLTIFVNGEPFNCECSMSLLHILLYLNFNISSVIVEYNDCILDKTELDSIYLKNYDHIEVITVVGGG</sequence>
<dbReference type="RefSeq" id="YP_009398564.1">
    <property type="nucleotide sequence ID" value="NC_035292.1"/>
</dbReference>
<dbReference type="InterPro" id="IPR003749">
    <property type="entry name" value="ThiS/MoaD-like"/>
</dbReference>
<dbReference type="PANTHER" id="PTHR34472">
    <property type="entry name" value="SULFUR CARRIER PROTEIN THIS"/>
    <property type="match status" value="1"/>
</dbReference>
<dbReference type="Pfam" id="PF02597">
    <property type="entry name" value="ThiS"/>
    <property type="match status" value="1"/>
</dbReference>
<dbReference type="NCBIfam" id="TIGR01683">
    <property type="entry name" value="thiS"/>
    <property type="match status" value="1"/>
</dbReference>